<comment type="similarity">
    <text evidence="2 4">Belongs to the RPF2 family.</text>
</comment>
<reference evidence="7 8" key="1">
    <citation type="journal article" date="2016" name="Nat. Commun.">
        <title>Ectomycorrhizal ecology is imprinted in the genome of the dominant symbiotic fungus Cenococcum geophilum.</title>
        <authorList>
            <consortium name="DOE Joint Genome Institute"/>
            <person name="Peter M."/>
            <person name="Kohler A."/>
            <person name="Ohm R.A."/>
            <person name="Kuo A."/>
            <person name="Krutzmann J."/>
            <person name="Morin E."/>
            <person name="Arend M."/>
            <person name="Barry K.W."/>
            <person name="Binder M."/>
            <person name="Choi C."/>
            <person name="Clum A."/>
            <person name="Copeland A."/>
            <person name="Grisel N."/>
            <person name="Haridas S."/>
            <person name="Kipfer T."/>
            <person name="LaButti K."/>
            <person name="Lindquist E."/>
            <person name="Lipzen A."/>
            <person name="Maire R."/>
            <person name="Meier B."/>
            <person name="Mihaltcheva S."/>
            <person name="Molinier V."/>
            <person name="Murat C."/>
            <person name="Poggeler S."/>
            <person name="Quandt C.A."/>
            <person name="Sperisen C."/>
            <person name="Tritt A."/>
            <person name="Tisserant E."/>
            <person name="Crous P.W."/>
            <person name="Henrissat B."/>
            <person name="Nehls U."/>
            <person name="Egli S."/>
            <person name="Spatafora J.W."/>
            <person name="Grigoriev I.V."/>
            <person name="Martin F.M."/>
        </authorList>
    </citation>
    <scope>NUCLEOTIDE SEQUENCE [LARGE SCALE GENOMIC DNA]</scope>
    <source>
        <strain evidence="7 8">CBS 459.81</strain>
    </source>
</reference>
<protein>
    <recommendedName>
        <fullName evidence="4">Ribosome production factor 2 homolog</fullName>
    </recommendedName>
    <alternativeName>
        <fullName evidence="4">Ribosome biogenesis protein RPF2 homolog</fullName>
    </alternativeName>
</protein>
<dbReference type="Proteomes" id="UP000250266">
    <property type="component" value="Unassembled WGS sequence"/>
</dbReference>
<evidence type="ECO:0000313" key="8">
    <source>
        <dbReference type="Proteomes" id="UP000250266"/>
    </source>
</evidence>
<evidence type="ECO:0000256" key="4">
    <source>
        <dbReference type="RuleBase" id="RU367086"/>
    </source>
</evidence>
<feature type="compositionally biased region" description="Acidic residues" evidence="5">
    <location>
        <begin position="299"/>
        <end position="312"/>
    </location>
</feature>
<accession>A0A8E2EBH8</accession>
<dbReference type="AlphaFoldDB" id="A0A8E2EBH8"/>
<name>A0A8E2EBH8_9PEZI</name>
<dbReference type="OrthoDB" id="407658at2759"/>
<evidence type="ECO:0000256" key="5">
    <source>
        <dbReference type="SAM" id="MobiDB-lite"/>
    </source>
</evidence>
<feature type="region of interest" description="Disordered" evidence="5">
    <location>
        <begin position="277"/>
        <end position="324"/>
    </location>
</feature>
<dbReference type="GO" id="GO:0000463">
    <property type="term" value="P:maturation of LSU-rRNA from tricistronic rRNA transcript (SSU-rRNA, 5.8S rRNA, LSU-rRNA)"/>
    <property type="evidence" value="ECO:0007669"/>
    <property type="project" value="TreeGrafter"/>
</dbReference>
<keyword evidence="8" id="KW-1185">Reference proteome</keyword>
<feature type="domain" description="Brix" evidence="6">
    <location>
        <begin position="28"/>
        <end position="242"/>
    </location>
</feature>
<evidence type="ECO:0000313" key="7">
    <source>
        <dbReference type="EMBL" id="OCK80971.1"/>
    </source>
</evidence>
<dbReference type="GO" id="GO:0000027">
    <property type="term" value="P:ribosomal large subunit assembly"/>
    <property type="evidence" value="ECO:0007669"/>
    <property type="project" value="InterPro"/>
</dbReference>
<organism evidence="7 8">
    <name type="scientific">Lepidopterella palustris CBS 459.81</name>
    <dbReference type="NCBI Taxonomy" id="1314670"/>
    <lineage>
        <taxon>Eukaryota</taxon>
        <taxon>Fungi</taxon>
        <taxon>Dikarya</taxon>
        <taxon>Ascomycota</taxon>
        <taxon>Pezizomycotina</taxon>
        <taxon>Dothideomycetes</taxon>
        <taxon>Pleosporomycetidae</taxon>
        <taxon>Mytilinidiales</taxon>
        <taxon>Argynnaceae</taxon>
        <taxon>Lepidopterella</taxon>
    </lineage>
</organism>
<dbReference type="EMBL" id="KV744938">
    <property type="protein sequence ID" value="OCK80971.1"/>
    <property type="molecule type" value="Genomic_DNA"/>
</dbReference>
<evidence type="ECO:0000256" key="2">
    <source>
        <dbReference type="ARBA" id="ARBA00010782"/>
    </source>
</evidence>
<evidence type="ECO:0000256" key="1">
    <source>
        <dbReference type="ARBA" id="ARBA00004604"/>
    </source>
</evidence>
<dbReference type="InterPro" id="IPR039770">
    <property type="entry name" value="Rpf2"/>
</dbReference>
<dbReference type="PANTHER" id="PTHR12728">
    <property type="entry name" value="BRIX DOMAIN CONTAINING PROTEIN"/>
    <property type="match status" value="1"/>
</dbReference>
<evidence type="ECO:0000259" key="6">
    <source>
        <dbReference type="PROSITE" id="PS50833"/>
    </source>
</evidence>
<dbReference type="Pfam" id="PF04427">
    <property type="entry name" value="Brix"/>
    <property type="match status" value="1"/>
</dbReference>
<dbReference type="GO" id="GO:0005730">
    <property type="term" value="C:nucleolus"/>
    <property type="evidence" value="ECO:0007669"/>
    <property type="project" value="UniProtKB-SubCell"/>
</dbReference>
<dbReference type="InterPro" id="IPR007109">
    <property type="entry name" value="Brix"/>
</dbReference>
<gene>
    <name evidence="7" type="ORF">K432DRAFT_327237</name>
</gene>
<dbReference type="SMART" id="SM00879">
    <property type="entry name" value="Brix"/>
    <property type="match status" value="1"/>
</dbReference>
<evidence type="ECO:0000256" key="3">
    <source>
        <dbReference type="ARBA" id="ARBA00023242"/>
    </source>
</evidence>
<dbReference type="GO" id="GO:0019843">
    <property type="term" value="F:rRNA binding"/>
    <property type="evidence" value="ECO:0007669"/>
    <property type="project" value="UniProtKB-UniRule"/>
</dbReference>
<dbReference type="PROSITE" id="PS50833">
    <property type="entry name" value="BRIX"/>
    <property type="match status" value="1"/>
</dbReference>
<dbReference type="PANTHER" id="PTHR12728:SF0">
    <property type="entry name" value="RIBOSOME PRODUCTION FACTOR 2 HOMOLOG"/>
    <property type="match status" value="1"/>
</dbReference>
<sequence length="324" mass="36938">MLRQIIPKNARSKRILEKKAPQNVENTKMTLFLKYTSTSQIVQLAMADLMALKRPLVLKFNKKNDIHPFEDPASLEFFSEKNDCSLLVFGHNSKKRPHGITFIRTFSHRILDMLELYIDPDSFRQLTQFKGKKPPTGLKPLISFSGTPFESPTPNKYTLAKSLFVDFFRGQETSSVDVEGLRYMVHISAGDEIEGQPAPRIHLRVYTIRTRKSGQRLPRVEVEEMGPRIDFRVGREKQADDAMLKEALKKPKGLEPKTKKNVETDIMGDKVGRIHVGKQDLSGLQTRKMKGLKRSRNDGDDETMVAEDDLEGEIPSPKRQSMAV</sequence>
<comment type="subcellular location">
    <subcellularLocation>
        <location evidence="1 4">Nucleus</location>
        <location evidence="1 4">Nucleolus</location>
    </subcellularLocation>
</comment>
<keyword evidence="3 4" id="KW-0539">Nucleus</keyword>
<proteinExistence type="inferred from homology"/>